<dbReference type="EMBL" id="MPUH01000025">
    <property type="protein sequence ID" value="OMJ94506.1"/>
    <property type="molecule type" value="Genomic_DNA"/>
</dbReference>
<protein>
    <submittedName>
        <fullName evidence="2">Uncharacterized protein</fullName>
    </submittedName>
</protein>
<name>A0A1R2CZS4_9CILI</name>
<feature type="coiled-coil region" evidence="1">
    <location>
        <begin position="82"/>
        <end position="182"/>
    </location>
</feature>
<dbReference type="AlphaFoldDB" id="A0A1R2CZS4"/>
<organism evidence="2 3">
    <name type="scientific">Stentor coeruleus</name>
    <dbReference type="NCBI Taxonomy" id="5963"/>
    <lineage>
        <taxon>Eukaryota</taxon>
        <taxon>Sar</taxon>
        <taxon>Alveolata</taxon>
        <taxon>Ciliophora</taxon>
        <taxon>Postciliodesmatophora</taxon>
        <taxon>Heterotrichea</taxon>
        <taxon>Heterotrichida</taxon>
        <taxon>Stentoridae</taxon>
        <taxon>Stentor</taxon>
    </lineage>
</organism>
<accession>A0A1R2CZS4</accession>
<evidence type="ECO:0000313" key="2">
    <source>
        <dbReference type="EMBL" id="OMJ94506.1"/>
    </source>
</evidence>
<proteinExistence type="predicted"/>
<dbReference type="OrthoDB" id="295152at2759"/>
<gene>
    <name evidence="2" type="ORF">SteCoe_2279</name>
</gene>
<dbReference type="Proteomes" id="UP000187209">
    <property type="component" value="Unassembled WGS sequence"/>
</dbReference>
<keyword evidence="3" id="KW-1185">Reference proteome</keyword>
<reference evidence="2 3" key="1">
    <citation type="submission" date="2016-11" db="EMBL/GenBank/DDBJ databases">
        <title>The macronuclear genome of Stentor coeruleus: a giant cell with tiny introns.</title>
        <authorList>
            <person name="Slabodnick M."/>
            <person name="Ruby J.G."/>
            <person name="Reiff S.B."/>
            <person name="Swart E.C."/>
            <person name="Gosai S."/>
            <person name="Prabakaran S."/>
            <person name="Witkowska E."/>
            <person name="Larue G.E."/>
            <person name="Fisher S."/>
            <person name="Freeman R.M."/>
            <person name="Gunawardena J."/>
            <person name="Chu W."/>
            <person name="Stover N.A."/>
            <person name="Gregory B.D."/>
            <person name="Nowacki M."/>
            <person name="Derisi J."/>
            <person name="Roy S.W."/>
            <person name="Marshall W.F."/>
            <person name="Sood P."/>
        </authorList>
    </citation>
    <scope>NUCLEOTIDE SEQUENCE [LARGE SCALE GENOMIC DNA]</scope>
    <source>
        <strain evidence="2">WM001</strain>
    </source>
</reference>
<evidence type="ECO:0000313" key="3">
    <source>
        <dbReference type="Proteomes" id="UP000187209"/>
    </source>
</evidence>
<comment type="caution">
    <text evidence="2">The sequence shown here is derived from an EMBL/GenBank/DDBJ whole genome shotgun (WGS) entry which is preliminary data.</text>
</comment>
<sequence length="289" mass="33958">MSDDEEINYVSPNVKDEGDLPNGVRSLFTYAFTLNCHLDDASITNEEKETLSTLDILEVFENFKDLVLDLLKFKQKFKNTDMAELANRSDQFETMIQKLEAKVRTHIGIEQQLKLHIESTQSQYEELEKLNTQMKKVSNPTNSEKCNCEKHENDIKTIRDKLSETEKDFKKKEAELIRLTSENVKLRKILEDKSRQMHLLKKAIKPKGDYLESNEYIKKQIEEQNSEIIKIQQKLKKDIYGWSFKKPARQKSTKRSNSPINNSQYISPAFKIAQKYIRGHIRSFSEHQY</sequence>
<keyword evidence="1" id="KW-0175">Coiled coil</keyword>
<evidence type="ECO:0000256" key="1">
    <source>
        <dbReference type="SAM" id="Coils"/>
    </source>
</evidence>